<sequence length="114" mass="12115">MPGQASMVILTEPRSYRSNQPKIHGYGLKRTFVSPGSNPTTCSGAGTVELTCSCRLLSSSMRASCIASHSLASDSICLLSSSTAGSEFRSTRVPMDSSDLFLPHPRQQSGQLGF</sequence>
<proteinExistence type="predicted"/>
<protein>
    <submittedName>
        <fullName evidence="2">Uncharacterized protein</fullName>
    </submittedName>
</protein>
<name>A0ABN7NPK0_TIMPD</name>
<comment type="caution">
    <text evidence="2">The sequence shown here is derived from an EMBL/GenBank/DDBJ whole genome shotgun (WGS) entry which is preliminary data.</text>
</comment>
<keyword evidence="3" id="KW-1185">Reference proteome</keyword>
<evidence type="ECO:0000313" key="2">
    <source>
        <dbReference type="EMBL" id="CAG2057774.1"/>
    </source>
</evidence>
<evidence type="ECO:0000256" key="1">
    <source>
        <dbReference type="SAM" id="MobiDB-lite"/>
    </source>
</evidence>
<gene>
    <name evidence="2" type="ORF">TPAB3V08_LOCUS4751</name>
</gene>
<accession>A0ABN7NPK0</accession>
<reference evidence="2" key="1">
    <citation type="submission" date="2021-03" db="EMBL/GenBank/DDBJ databases">
        <authorList>
            <person name="Tran Van P."/>
        </authorList>
    </citation>
    <scope>NUCLEOTIDE SEQUENCE</scope>
</reference>
<evidence type="ECO:0000313" key="3">
    <source>
        <dbReference type="Proteomes" id="UP001153148"/>
    </source>
</evidence>
<dbReference type="Proteomes" id="UP001153148">
    <property type="component" value="Unassembled WGS sequence"/>
</dbReference>
<dbReference type="EMBL" id="CAJPIN010006026">
    <property type="protein sequence ID" value="CAG2057774.1"/>
    <property type="molecule type" value="Genomic_DNA"/>
</dbReference>
<feature type="region of interest" description="Disordered" evidence="1">
    <location>
        <begin position="95"/>
        <end position="114"/>
    </location>
</feature>
<organism evidence="2 3">
    <name type="scientific">Timema podura</name>
    <name type="common">Walking stick</name>
    <dbReference type="NCBI Taxonomy" id="61482"/>
    <lineage>
        <taxon>Eukaryota</taxon>
        <taxon>Metazoa</taxon>
        <taxon>Ecdysozoa</taxon>
        <taxon>Arthropoda</taxon>
        <taxon>Hexapoda</taxon>
        <taxon>Insecta</taxon>
        <taxon>Pterygota</taxon>
        <taxon>Neoptera</taxon>
        <taxon>Polyneoptera</taxon>
        <taxon>Phasmatodea</taxon>
        <taxon>Timematodea</taxon>
        <taxon>Timematoidea</taxon>
        <taxon>Timematidae</taxon>
        <taxon>Timema</taxon>
    </lineage>
</organism>